<dbReference type="Pfam" id="PF00550">
    <property type="entry name" value="PP-binding"/>
    <property type="match status" value="1"/>
</dbReference>
<evidence type="ECO:0000259" key="9">
    <source>
        <dbReference type="PROSITE" id="PS50075"/>
    </source>
</evidence>
<dbReference type="PANTHER" id="PTHR43775:SF21">
    <property type="entry name" value="NON-REDUCING POLYKETIDE SYNTHASE AUSA-RELATED"/>
    <property type="match status" value="1"/>
</dbReference>
<dbReference type="SUPFAM" id="SSF55048">
    <property type="entry name" value="Probable ACP-binding domain of malonyl-CoA ACP transacylase"/>
    <property type="match status" value="1"/>
</dbReference>
<dbReference type="InterPro" id="IPR009081">
    <property type="entry name" value="PP-bd_ACP"/>
</dbReference>
<dbReference type="GO" id="GO:0044550">
    <property type="term" value="P:secondary metabolite biosynthetic process"/>
    <property type="evidence" value="ECO:0007669"/>
    <property type="project" value="TreeGrafter"/>
</dbReference>
<dbReference type="PROSITE" id="PS00606">
    <property type="entry name" value="KS3_1"/>
    <property type="match status" value="1"/>
</dbReference>
<dbReference type="Proteomes" id="UP000016922">
    <property type="component" value="Unassembled WGS sequence"/>
</dbReference>
<dbReference type="GO" id="GO:0016787">
    <property type="term" value="F:hydrolase activity"/>
    <property type="evidence" value="ECO:0007669"/>
    <property type="project" value="InterPro"/>
</dbReference>
<dbReference type="Gene3D" id="3.40.50.1820">
    <property type="entry name" value="alpha/beta hydrolase"/>
    <property type="match status" value="1"/>
</dbReference>
<dbReference type="Pfam" id="PF22621">
    <property type="entry name" value="CurL-like_PKS_C"/>
    <property type="match status" value="1"/>
</dbReference>
<feature type="active site" description="Proton acceptor; for dehydratase activity" evidence="7">
    <location>
        <position position="1290"/>
    </location>
</feature>
<dbReference type="STRING" id="1116229.S3CQR0"/>
<evidence type="ECO:0000259" key="11">
    <source>
        <dbReference type="PROSITE" id="PS52019"/>
    </source>
</evidence>
<dbReference type="InterPro" id="IPR036736">
    <property type="entry name" value="ACP-like_sf"/>
</dbReference>
<dbReference type="Pfam" id="PF00109">
    <property type="entry name" value="ketoacyl-synt"/>
    <property type="match status" value="1"/>
</dbReference>
<feature type="domain" description="Carrier" evidence="9">
    <location>
        <begin position="1639"/>
        <end position="1716"/>
    </location>
</feature>
<dbReference type="GO" id="GO:0004312">
    <property type="term" value="F:fatty acid synthase activity"/>
    <property type="evidence" value="ECO:0007669"/>
    <property type="project" value="TreeGrafter"/>
</dbReference>
<evidence type="ECO:0000313" key="12">
    <source>
        <dbReference type="EMBL" id="EPE27454.1"/>
    </source>
</evidence>
<dbReference type="CDD" id="cd02440">
    <property type="entry name" value="AdoMet_MTases"/>
    <property type="match status" value="1"/>
</dbReference>
<keyword evidence="2" id="KW-0596">Phosphopantetheine</keyword>
<gene>
    <name evidence="12" type="ORF">GLAREA_04245</name>
</gene>
<dbReference type="InterPro" id="IPR020841">
    <property type="entry name" value="PKS_Beta-ketoAc_synthase_dom"/>
</dbReference>
<dbReference type="GO" id="GO:0008168">
    <property type="term" value="F:methyltransferase activity"/>
    <property type="evidence" value="ECO:0007669"/>
    <property type="project" value="UniProtKB-KW"/>
</dbReference>
<sequence>MPQTASTQDLRIALFGPQALNWTRENLISLQDAIQQDPRLHFIINTLMHLHTLWPALVQHCNISGVDGEEKLKELGEFAEGRNNPDPQKLSNVQLAPLTVLSHIADFIQLSDEADSGERFLGFRAAQGFCIGFLSAAAVSSSSDYTELERNVSSCLRLAVCIGAIIDSQDVSNAPSDRATAVSVRWNTPSNRAYLETCLDLFPDAYISCIPDDYTLTIGMPKRDQTSFRARLDKSKIPNINIGLDGWYHHPRNAQAADSLKRFCTGNKGLELPDARKLLMPLRSTADTEIITTGALHEVAIDLILCKRAHWHQTVQQTVSRFPSKVELIQVGTQPCIPRSLSPSKRNVKNNTPHHMNVTDPASRPEEVAVVGMACRFPEADSIEEFWQLLVSGKTCIGKLPTERFDPADVNREPKLGNYWGNFIRRPDVFDHRFFGFSGREAKSMDPQQRLALQVAYEALESSGYFALPEVERETDVGCYVGVGAVEYEENVASEDANAFSATGTLRAFISGRVSHFFGWSGPSITLDTACSSSSVAIHTACRALLAGECSMALAGGVNVITGPNLYQNLSAASFLDPNGSSRAFAAGSNGYCRGEGVGILVLKPLSKAISDCDNILGVISGSAVNQGSNNSAITVPDSKSQSALYKRALSIAHIEPTQVTYVEAHGTGTPVGDPIEYESVQMALTGPLRKHLLFLGSVKDNIGHTEAASGVAGVIKTLLMMQYRTIPRQANFVSLNPSIKASPDEKLVIPTTTQQWSAQQYVALVNNYGAAGSTASIVLRGYSNASRSPLEAANQLRELPSSASYPIFLSSKSEGNLQLYINAMKKYLPSVQMSMKDIAYNIARRQNLSFEHRIAFTAKDKEDLISKLSGIGAAVRTKKSPVVFCFGGQVGSTVTIARELFDSCDLLRKHLNECNTICEELGLGSIFPHIFHGGVIEDIVTLHCMLLSLQVSFARCWIECGLQIDTLLGHSFGQLSALCVADSISLKDAIRLVSGRARLIRDSWGPERGVMISVECDRKEIEAVVTVVNSTPGFRVDIACYNSSRSFVLAGDTASMVRVEEECKSFKVTRLPNTHAYHSYLADGILDDFKEVAESISVRPPRIRIETCSTKETWPQFTAEILVQHTRQPVHLEDAVERIAARLPSAVWLEAGSATPIIAMVRRILSKPGRLDKFIPMNLGSTDARGNLANAACHLWKAGSDAQYWLFHRASRDLYTNMNLPPYQFEQIRHWIDYKPNQKRSPAASKLDLALPSRRLDLVNLVEQRGSNGEYLFLVDTANGVFDLAGRGHAVASYSICPASMYIELAARSAITIPNSTSGTEKVPHVEALTMSSPLGLGGDSKVLLRLRNTAQDAWDFALFSHQGQGEMEDSEIEHASGRISFVHVTNGVERNIQLLNKFAGISHADRISKSASATGISGPMVYNLFSDVVEYADYYRGVKSLYALENEAVGLVTVPADRSISMDAMVSDPISVDNFLQVAGIHINCLSSRKEDEIFMCTAVEEVMFSASFMRDKSNSRTWTVYSRFELVSEAIIVNDIFVYDASSCILVAAIMGATFKSVSRKSLLRNLGRLNLSRSTPRKSIDSKSDHDSGYQSPSHTLPVGYQSKEFATYDLSINESAMGASSIGSQVEHPLTELDKSGSLDQLLCQMFSDIMEIPVVEIEPTTLLVDIGIDSLLVTEVIAEIQKRFHFAFTQAQFMECNNVRSLGRRIQPSTITENSQDSSTKASAVSPREIYDNDAVFEEPAGDDLAVICQDRFAHVKNFYEQHATAAGFSGFCTEGFLLQSRLVVQYVVEAFDSLGCSLQALDCDDEIPNFQYDPQHAKLVRQLHKILEEAGLVKKQKTGKFQRTATPVLTIPARTLHSEMLLKYPKHASETQLLHATASRLADCISGRADPLALLFGDAAARALLEDVYANAPMFKTGSLLLTQYLSSALEHVTGDREIRILELGAGTGGTTLPLVTHLAGLHTKPKFSYTFTDLSPSLVAAARRKFGKYPFMKYTVLDVEEDPEPQFLSAYDIIISTNCIHATKDLVQSTTNIRKMLRHNGVLCLVELTRNLFWFDLVFGLLEGWWLFSDERQHALADEHLWKTSLQAAGFNWVDWTQTASPESNILKVVTASPSQPVMSSVSSVVDGESRHTRQTMVFKSVDGLDLLADIHYPVDTVDDFRRLPVALMVHGGGHIMLSRDDIRPEQTQMLLDRGFLPISVDYRLCPETTLLEGPMADVVDALTWIRTVLPHLTLARADVRVDGERVVSVGWSTGGHLAMSLAWTSLSREIRPPEAILVFYCPSDYEDAFWTKPNIPIGAEDPNLDPNLASSYELDETIWEAVYDHPITSYKVPPTEPSVGGWLAPSDPRSRLALYMNSQGRTLHVLLNGLDSRIHSEPSLPSPADVAAVSPVAHVRNDTYFTPTFMIHPREDDLIPWQQAQRTWEAMIAHGIDAELRIVEEVPHLFDLYREHRRKKATMRTVTEGYNFLQRHV</sequence>
<dbReference type="KEGG" id="glz:GLAREA_04245"/>
<dbReference type="InterPro" id="IPR016039">
    <property type="entry name" value="Thiolase-like"/>
</dbReference>
<dbReference type="Pfam" id="PF16073">
    <property type="entry name" value="SAT"/>
    <property type="match status" value="1"/>
</dbReference>
<dbReference type="InterPro" id="IPR042104">
    <property type="entry name" value="PKS_dehydratase_sf"/>
</dbReference>
<dbReference type="GeneID" id="19463300"/>
<dbReference type="InterPro" id="IPR001227">
    <property type="entry name" value="Ac_transferase_dom_sf"/>
</dbReference>
<accession>S3CQR0</accession>
<dbReference type="Gene3D" id="3.40.47.10">
    <property type="match status" value="1"/>
</dbReference>
<keyword evidence="3" id="KW-0597">Phosphoprotein</keyword>
<dbReference type="EMBL" id="KE145369">
    <property type="protein sequence ID" value="EPE27454.1"/>
    <property type="molecule type" value="Genomic_DNA"/>
</dbReference>
<dbReference type="RefSeq" id="XP_008084813.1">
    <property type="nucleotide sequence ID" value="XM_008086622.1"/>
</dbReference>
<feature type="domain" description="Ketosynthase family 3 (KS3)" evidence="10">
    <location>
        <begin position="365"/>
        <end position="782"/>
    </location>
</feature>
<evidence type="ECO:0000256" key="5">
    <source>
        <dbReference type="ARBA" id="ARBA00022679"/>
    </source>
</evidence>
<dbReference type="SMART" id="SM00825">
    <property type="entry name" value="PKS_KS"/>
    <property type="match status" value="1"/>
</dbReference>
<feature type="region of interest" description="Disordered" evidence="8">
    <location>
        <begin position="1578"/>
        <end position="1602"/>
    </location>
</feature>
<evidence type="ECO:0000256" key="2">
    <source>
        <dbReference type="ARBA" id="ARBA00022450"/>
    </source>
</evidence>
<dbReference type="Pfam" id="PF14765">
    <property type="entry name" value="PS-DH"/>
    <property type="match status" value="1"/>
</dbReference>
<dbReference type="PROSITE" id="PS00012">
    <property type="entry name" value="PHOSPHOPANTETHEINE"/>
    <property type="match status" value="1"/>
</dbReference>
<dbReference type="InterPro" id="IPR050091">
    <property type="entry name" value="PKS_NRPS_Biosynth_Enz"/>
</dbReference>
<dbReference type="SUPFAM" id="SSF53474">
    <property type="entry name" value="alpha/beta-Hydrolases"/>
    <property type="match status" value="1"/>
</dbReference>
<dbReference type="InterPro" id="IPR041068">
    <property type="entry name" value="HTH_51"/>
</dbReference>
<feature type="region of interest" description="Disordered" evidence="8">
    <location>
        <begin position="340"/>
        <end position="360"/>
    </location>
</feature>
<dbReference type="OrthoDB" id="429813at2759"/>
<dbReference type="OMA" id="KDNIGHT"/>
<dbReference type="HOGENOM" id="CLU_000022_6_3_1"/>
<feature type="region of interest" description="C-terminal hotdog fold" evidence="7">
    <location>
        <begin position="1414"/>
        <end position="1567"/>
    </location>
</feature>
<dbReference type="CDD" id="cd00833">
    <property type="entry name" value="PKS"/>
    <property type="match status" value="1"/>
</dbReference>
<keyword evidence="4" id="KW-0489">Methyltransferase</keyword>
<dbReference type="Pfam" id="PF08242">
    <property type="entry name" value="Methyltransf_12"/>
    <property type="match status" value="1"/>
</dbReference>
<dbReference type="InterPro" id="IPR006162">
    <property type="entry name" value="Ppantetheine_attach_site"/>
</dbReference>
<evidence type="ECO:0000259" key="10">
    <source>
        <dbReference type="PROSITE" id="PS52004"/>
    </source>
</evidence>
<keyword evidence="6" id="KW-0511">Multifunctional enzyme</keyword>
<dbReference type="PROSITE" id="PS52019">
    <property type="entry name" value="PKS_MFAS_DH"/>
    <property type="match status" value="1"/>
</dbReference>
<protein>
    <submittedName>
        <fullName evidence="12">Thiolase-like protein</fullName>
    </submittedName>
</protein>
<dbReference type="SUPFAM" id="SSF53335">
    <property type="entry name" value="S-adenosyl-L-methionine-dependent methyltransferases"/>
    <property type="match status" value="1"/>
</dbReference>
<feature type="compositionally biased region" description="Polar residues" evidence="8">
    <location>
        <begin position="341"/>
        <end position="354"/>
    </location>
</feature>
<evidence type="ECO:0000256" key="1">
    <source>
        <dbReference type="ARBA" id="ARBA00005179"/>
    </source>
</evidence>
<dbReference type="Pfam" id="PF18558">
    <property type="entry name" value="HTH_51"/>
    <property type="match status" value="1"/>
</dbReference>
<dbReference type="InterPro" id="IPR029063">
    <property type="entry name" value="SAM-dependent_MTases_sf"/>
</dbReference>
<dbReference type="eggNOG" id="KOG1202">
    <property type="taxonomic scope" value="Eukaryota"/>
</dbReference>
<dbReference type="SUPFAM" id="SSF52151">
    <property type="entry name" value="FabD/lysophospholipase-like"/>
    <property type="match status" value="1"/>
</dbReference>
<dbReference type="InterPro" id="IPR016036">
    <property type="entry name" value="Malonyl_transacylase_ACP-bd"/>
</dbReference>
<evidence type="ECO:0000256" key="3">
    <source>
        <dbReference type="ARBA" id="ARBA00022553"/>
    </source>
</evidence>
<keyword evidence="5" id="KW-0808">Transferase</keyword>
<dbReference type="Gene3D" id="3.40.366.10">
    <property type="entry name" value="Malonyl-Coenzyme A Acyl Carrier Protein, domain 2"/>
    <property type="match status" value="2"/>
</dbReference>
<comment type="pathway">
    <text evidence="1">Secondary metabolite biosynthesis.</text>
</comment>
<dbReference type="Gene3D" id="3.30.70.3290">
    <property type="match status" value="1"/>
</dbReference>
<name>S3CQR0_GLAL2</name>
<evidence type="ECO:0000313" key="13">
    <source>
        <dbReference type="Proteomes" id="UP000016922"/>
    </source>
</evidence>
<feature type="compositionally biased region" description="Basic and acidic residues" evidence="8">
    <location>
        <begin position="1582"/>
        <end position="1592"/>
    </location>
</feature>
<dbReference type="PANTHER" id="PTHR43775">
    <property type="entry name" value="FATTY ACID SYNTHASE"/>
    <property type="match status" value="1"/>
</dbReference>
<organism evidence="12 13">
    <name type="scientific">Glarea lozoyensis (strain ATCC 20868 / MF5171)</name>
    <dbReference type="NCBI Taxonomy" id="1116229"/>
    <lineage>
        <taxon>Eukaryota</taxon>
        <taxon>Fungi</taxon>
        <taxon>Dikarya</taxon>
        <taxon>Ascomycota</taxon>
        <taxon>Pezizomycotina</taxon>
        <taxon>Leotiomycetes</taxon>
        <taxon>Helotiales</taxon>
        <taxon>Helotiaceae</taxon>
        <taxon>Glarea</taxon>
    </lineage>
</organism>
<dbReference type="GO" id="GO:0032259">
    <property type="term" value="P:methylation"/>
    <property type="evidence" value="ECO:0007669"/>
    <property type="project" value="UniProtKB-KW"/>
</dbReference>
<proteinExistence type="predicted"/>
<reference evidence="12 13" key="1">
    <citation type="journal article" date="2013" name="BMC Genomics">
        <title>Genomics-driven discovery of the pneumocandin biosynthetic gene cluster in the fungus Glarea lozoyensis.</title>
        <authorList>
            <person name="Chen L."/>
            <person name="Yue Q."/>
            <person name="Zhang X."/>
            <person name="Xiang M."/>
            <person name="Wang C."/>
            <person name="Li S."/>
            <person name="Che Y."/>
            <person name="Ortiz-Lopez F.J."/>
            <person name="Bills G.F."/>
            <person name="Liu X."/>
            <person name="An Z."/>
        </authorList>
    </citation>
    <scope>NUCLEOTIDE SEQUENCE [LARGE SCALE GENOMIC DNA]</scope>
    <source>
        <strain evidence="13">ATCC 20868 / MF5171</strain>
    </source>
</reference>
<dbReference type="InterPro" id="IPR016035">
    <property type="entry name" value="Acyl_Trfase/lysoPLipase"/>
</dbReference>
<keyword evidence="13" id="KW-1185">Reference proteome</keyword>
<dbReference type="SUPFAM" id="SSF53901">
    <property type="entry name" value="Thiolase-like"/>
    <property type="match status" value="1"/>
</dbReference>
<dbReference type="InterPro" id="IPR014043">
    <property type="entry name" value="Acyl_transferase_dom"/>
</dbReference>
<feature type="domain" description="PKS/mFAS DH" evidence="11">
    <location>
        <begin position="1257"/>
        <end position="1567"/>
    </location>
</feature>
<dbReference type="Gene3D" id="3.40.50.150">
    <property type="entry name" value="Vaccinia Virus protein VP39"/>
    <property type="match status" value="1"/>
</dbReference>
<dbReference type="SUPFAM" id="SSF47336">
    <property type="entry name" value="ACP-like"/>
    <property type="match status" value="1"/>
</dbReference>
<evidence type="ECO:0000256" key="8">
    <source>
        <dbReference type="SAM" id="MobiDB-lite"/>
    </source>
</evidence>
<dbReference type="SMART" id="SM00827">
    <property type="entry name" value="PKS_AT"/>
    <property type="match status" value="1"/>
</dbReference>
<feature type="region of interest" description="N-terminal hotdog fold" evidence="7">
    <location>
        <begin position="1257"/>
        <end position="1388"/>
    </location>
</feature>
<dbReference type="InterPro" id="IPR014030">
    <property type="entry name" value="Ketoacyl_synth_N"/>
</dbReference>
<evidence type="ECO:0000256" key="4">
    <source>
        <dbReference type="ARBA" id="ARBA00022603"/>
    </source>
</evidence>
<dbReference type="InterPro" id="IPR049551">
    <property type="entry name" value="PKS_DH_C"/>
</dbReference>
<dbReference type="InterPro" id="IPR013094">
    <property type="entry name" value="AB_hydrolase_3"/>
</dbReference>
<dbReference type="InterPro" id="IPR032088">
    <property type="entry name" value="SAT"/>
</dbReference>
<dbReference type="InterPro" id="IPR018201">
    <property type="entry name" value="Ketoacyl_synth_AS"/>
</dbReference>
<dbReference type="InterPro" id="IPR049900">
    <property type="entry name" value="PKS_mFAS_DH"/>
</dbReference>
<dbReference type="InterPro" id="IPR014031">
    <property type="entry name" value="Ketoacyl_synth_C"/>
</dbReference>
<dbReference type="Gene3D" id="3.10.129.110">
    <property type="entry name" value="Polyketide synthase dehydratase"/>
    <property type="match status" value="1"/>
</dbReference>
<dbReference type="Pfam" id="PF07859">
    <property type="entry name" value="Abhydrolase_3"/>
    <property type="match status" value="1"/>
</dbReference>
<dbReference type="PROSITE" id="PS50075">
    <property type="entry name" value="CARRIER"/>
    <property type="match status" value="1"/>
</dbReference>
<dbReference type="InterPro" id="IPR013217">
    <property type="entry name" value="Methyltransf_12"/>
</dbReference>
<evidence type="ECO:0000256" key="6">
    <source>
        <dbReference type="ARBA" id="ARBA00023268"/>
    </source>
</evidence>
<dbReference type="GO" id="GO:0004315">
    <property type="term" value="F:3-oxoacyl-[acyl-carrier-protein] synthase activity"/>
    <property type="evidence" value="ECO:0007669"/>
    <property type="project" value="InterPro"/>
</dbReference>
<dbReference type="GO" id="GO:0006633">
    <property type="term" value="P:fatty acid biosynthetic process"/>
    <property type="evidence" value="ECO:0007669"/>
    <property type="project" value="InterPro"/>
</dbReference>
<dbReference type="Pfam" id="PF00698">
    <property type="entry name" value="Acyl_transf_1"/>
    <property type="match status" value="1"/>
</dbReference>
<feature type="active site" description="Proton donor; for dehydratase activity" evidence="7">
    <location>
        <position position="1475"/>
    </location>
</feature>
<dbReference type="Pfam" id="PF02801">
    <property type="entry name" value="Ketoacyl-synt_C"/>
    <property type="match status" value="1"/>
</dbReference>
<dbReference type="InterPro" id="IPR029058">
    <property type="entry name" value="AB_hydrolase_fold"/>
</dbReference>
<evidence type="ECO:0000256" key="7">
    <source>
        <dbReference type="PROSITE-ProRule" id="PRU01363"/>
    </source>
</evidence>
<dbReference type="PROSITE" id="PS52004">
    <property type="entry name" value="KS3_2"/>
    <property type="match status" value="1"/>
</dbReference>
<dbReference type="Gene3D" id="1.10.1200.10">
    <property type="entry name" value="ACP-like"/>
    <property type="match status" value="1"/>
</dbReference>